<evidence type="ECO:0000313" key="3">
    <source>
        <dbReference type="EMBL" id="MFB0836104.1"/>
    </source>
</evidence>
<keyword evidence="4" id="KW-1185">Reference proteome</keyword>
<keyword evidence="2" id="KW-0503">Monooxygenase</keyword>
<dbReference type="SUPFAM" id="SSF48264">
    <property type="entry name" value="Cytochrome P450"/>
    <property type="match status" value="1"/>
</dbReference>
<reference evidence="3 4" key="1">
    <citation type="submission" date="2024-09" db="EMBL/GenBank/DDBJ databases">
        <authorList>
            <person name="Salinas-Garcia M.A."/>
            <person name="Prieme A."/>
        </authorList>
    </citation>
    <scope>NUCLEOTIDE SEQUENCE [LARGE SCALE GENOMIC DNA]</scope>
    <source>
        <strain evidence="3 4">DSM 21081</strain>
    </source>
</reference>
<dbReference type="CDD" id="cd11037">
    <property type="entry name" value="CYP199A2-like"/>
    <property type="match status" value="1"/>
</dbReference>
<dbReference type="PANTHER" id="PTHR46696:SF1">
    <property type="entry name" value="CYTOCHROME P450 YJIB-RELATED"/>
    <property type="match status" value="1"/>
</dbReference>
<keyword evidence="2" id="KW-0349">Heme</keyword>
<keyword evidence="2" id="KW-0479">Metal-binding</keyword>
<dbReference type="Pfam" id="PF00067">
    <property type="entry name" value="p450"/>
    <property type="match status" value="1"/>
</dbReference>
<dbReference type="RefSeq" id="WP_373973280.1">
    <property type="nucleotide sequence ID" value="NZ_JBHDLJ010000018.1"/>
</dbReference>
<gene>
    <name evidence="3" type="ORF">ACETWP_16060</name>
</gene>
<evidence type="ECO:0000313" key="4">
    <source>
        <dbReference type="Proteomes" id="UP001575652"/>
    </source>
</evidence>
<keyword evidence="2" id="KW-0560">Oxidoreductase</keyword>
<sequence length="407" mass="44403">MARTARSAAEAPAGVPRLDLDPFSDDFLRNPYAGHAAMRDAGPVVWLERYRVYAVARHQEVSGVLADHGTFVSSRGVGLSDFAKEKPWRPPSLLLEADPPEHTAARHVVTSILNPKLLRTLKEDFQLKADALVAEVAARGEVDGVHDLAERYPLQVFPDWVGLSREGRENLLPYGSMVFNTFGPINHLYEKAMERGSRAAGWIMEQCTPGNIEPGGFGAQLHASAAAAGYTEEDQARLLRSFLSAGVDTTVHGIGSALHCLAANPEQFRLLKDKPSLARAAFEETIRHASPVQTFFRTADTDTEVSGVPLPEGAKVLMFLAAANRDPRQWERPDEFDITRRAGGHVGFGFGVHACLGQMLARLEGECLLGAVARLVDRIELAGEPEIQLNNTLRGLERLPLRLTPAA</sequence>
<dbReference type="EMBL" id="JBHDLJ010000018">
    <property type="protein sequence ID" value="MFB0836104.1"/>
    <property type="molecule type" value="Genomic_DNA"/>
</dbReference>
<dbReference type="PROSITE" id="PS00086">
    <property type="entry name" value="CYTOCHROME_P450"/>
    <property type="match status" value="1"/>
</dbReference>
<dbReference type="InterPro" id="IPR017972">
    <property type="entry name" value="Cyt_P450_CS"/>
</dbReference>
<evidence type="ECO:0000256" key="1">
    <source>
        <dbReference type="ARBA" id="ARBA00010617"/>
    </source>
</evidence>
<dbReference type="Proteomes" id="UP001575652">
    <property type="component" value="Unassembled WGS sequence"/>
</dbReference>
<comment type="caution">
    <text evidence="3">The sequence shown here is derived from an EMBL/GenBank/DDBJ whole genome shotgun (WGS) entry which is preliminary data.</text>
</comment>
<dbReference type="Gene3D" id="1.10.630.10">
    <property type="entry name" value="Cytochrome P450"/>
    <property type="match status" value="1"/>
</dbReference>
<keyword evidence="2" id="KW-0408">Iron</keyword>
<comment type="similarity">
    <text evidence="1 2">Belongs to the cytochrome P450 family.</text>
</comment>
<protein>
    <submittedName>
        <fullName evidence="3">Cytochrome P450</fullName>
    </submittedName>
</protein>
<evidence type="ECO:0000256" key="2">
    <source>
        <dbReference type="RuleBase" id="RU000461"/>
    </source>
</evidence>
<proteinExistence type="inferred from homology"/>
<organism evidence="3 4">
    <name type="scientific">Arthrobacter halodurans</name>
    <dbReference type="NCBI Taxonomy" id="516699"/>
    <lineage>
        <taxon>Bacteria</taxon>
        <taxon>Bacillati</taxon>
        <taxon>Actinomycetota</taxon>
        <taxon>Actinomycetes</taxon>
        <taxon>Micrococcales</taxon>
        <taxon>Micrococcaceae</taxon>
        <taxon>Arthrobacter</taxon>
    </lineage>
</organism>
<dbReference type="InterPro" id="IPR036396">
    <property type="entry name" value="Cyt_P450_sf"/>
</dbReference>
<name>A0ABV4UR04_9MICC</name>
<dbReference type="PANTHER" id="PTHR46696">
    <property type="entry name" value="P450, PUTATIVE (EUROFUNG)-RELATED"/>
    <property type="match status" value="1"/>
</dbReference>
<dbReference type="InterPro" id="IPR001128">
    <property type="entry name" value="Cyt_P450"/>
</dbReference>
<accession>A0ABV4UR04</accession>